<dbReference type="PRINTS" id="PR00154">
    <property type="entry name" value="AMPBINDING"/>
</dbReference>
<evidence type="ECO:0000313" key="4">
    <source>
        <dbReference type="Proteomes" id="UP000268162"/>
    </source>
</evidence>
<dbReference type="GO" id="GO:0044550">
    <property type="term" value="P:secondary metabolite biosynthetic process"/>
    <property type="evidence" value="ECO:0007669"/>
    <property type="project" value="TreeGrafter"/>
</dbReference>
<dbReference type="GO" id="GO:0043041">
    <property type="term" value="P:amino acid activation for nonribosomal peptide biosynthetic process"/>
    <property type="evidence" value="ECO:0007669"/>
    <property type="project" value="TreeGrafter"/>
</dbReference>
<feature type="non-terminal residue" evidence="3">
    <location>
        <position position="452"/>
    </location>
</feature>
<dbReference type="GO" id="GO:0031177">
    <property type="term" value="F:phosphopantetheine binding"/>
    <property type="evidence" value="ECO:0007669"/>
    <property type="project" value="TreeGrafter"/>
</dbReference>
<name>A0A4Q0A2Z7_9FUNG</name>
<dbReference type="GO" id="GO:0005737">
    <property type="term" value="C:cytoplasm"/>
    <property type="evidence" value="ECO:0007669"/>
    <property type="project" value="TreeGrafter"/>
</dbReference>
<feature type="domain" description="AMP-dependent synthetase/ligase" evidence="1">
    <location>
        <begin position="3"/>
        <end position="320"/>
    </location>
</feature>
<evidence type="ECO:0008006" key="5">
    <source>
        <dbReference type="Google" id="ProtNLM"/>
    </source>
</evidence>
<dbReference type="InterPro" id="IPR042099">
    <property type="entry name" value="ANL_N_sf"/>
</dbReference>
<dbReference type="InterPro" id="IPR045851">
    <property type="entry name" value="AMP-bd_C_sf"/>
</dbReference>
<sequence length="452" mass="49677">MADGQSWTFSEANQRANRLAWYLRWAQGVTLGTNVGVFCDNSPEGVTLLVAISKAGGVYVVVDSKSPAERMRYIFTDSDCSLILTTAALALYLPSDLSQTVVLIDQYVDRCIPLTRPYPNLPPQGRAEDLVYVLYTSGTTGQPKGVMVTRANVTHFAMTAQSHLPLAAGLRLLQSFSLSFDAAGYAVYLALCRGSTAVFPGSDLVAAAAQCDLIVATPTFLSRLDLDQLPRLRYIICGAEPFPDSLLAQLAAHAELFNLYGPTETTIAVTGSRLAVGKPISIGRPFSGTHAYIVDAQDRLVPIGVVGDLWIGGPTVTAGYVNRLEQTAAKFRPNPFGPGRVYQTGDRARWLPSGEIEYLGRRDNQIKLGGFRIELEEIETALHKYPSVERCLTLMRDNRLVAYVQPLTVDLPQLKQHLRQQLPHYMVPAEYILLERFEVNTNGKIDRTRLPS</sequence>
<dbReference type="InterPro" id="IPR020845">
    <property type="entry name" value="AMP-binding_CS"/>
</dbReference>
<dbReference type="Proteomes" id="UP000268162">
    <property type="component" value="Unassembled WGS sequence"/>
</dbReference>
<protein>
    <recommendedName>
        <fullName evidence="5">AMP-dependent synthetase/ligase domain-containing protein</fullName>
    </recommendedName>
</protein>
<dbReference type="PANTHER" id="PTHR45527:SF1">
    <property type="entry name" value="FATTY ACID SYNTHASE"/>
    <property type="match status" value="1"/>
</dbReference>
<dbReference type="Pfam" id="PF13193">
    <property type="entry name" value="AMP-binding_C"/>
    <property type="match status" value="1"/>
</dbReference>
<dbReference type="STRING" id="215637.A0A4Q0A2Z7"/>
<dbReference type="Pfam" id="PF00501">
    <property type="entry name" value="AMP-binding"/>
    <property type="match status" value="1"/>
</dbReference>
<gene>
    <name evidence="3" type="ORF">BJ085DRAFT_22918</name>
</gene>
<evidence type="ECO:0000313" key="3">
    <source>
        <dbReference type="EMBL" id="RKP39580.1"/>
    </source>
</evidence>
<dbReference type="SUPFAM" id="SSF56801">
    <property type="entry name" value="Acetyl-CoA synthetase-like"/>
    <property type="match status" value="1"/>
</dbReference>
<dbReference type="InterPro" id="IPR020459">
    <property type="entry name" value="AMP-binding"/>
</dbReference>
<dbReference type="AlphaFoldDB" id="A0A4Q0A2Z7"/>
<dbReference type="InterPro" id="IPR010071">
    <property type="entry name" value="AA_adenyl_dom"/>
</dbReference>
<feature type="domain" description="AMP-binding enzyme C-terminal" evidence="2">
    <location>
        <begin position="377"/>
        <end position="444"/>
    </location>
</feature>
<reference evidence="4" key="1">
    <citation type="journal article" date="2018" name="Nat. Microbiol.">
        <title>Leveraging single-cell genomics to expand the fungal tree of life.</title>
        <authorList>
            <person name="Ahrendt S.R."/>
            <person name="Quandt C.A."/>
            <person name="Ciobanu D."/>
            <person name="Clum A."/>
            <person name="Salamov A."/>
            <person name="Andreopoulos B."/>
            <person name="Cheng J.F."/>
            <person name="Woyke T."/>
            <person name="Pelin A."/>
            <person name="Henrissat B."/>
            <person name="Reynolds N.K."/>
            <person name="Benny G.L."/>
            <person name="Smith M.E."/>
            <person name="James T.Y."/>
            <person name="Grigoriev I.V."/>
        </authorList>
    </citation>
    <scope>NUCLEOTIDE SEQUENCE [LARGE SCALE GENOMIC DNA]</scope>
    <source>
        <strain evidence="4">RSA 468</strain>
    </source>
</reference>
<dbReference type="InterPro" id="IPR025110">
    <property type="entry name" value="AMP-bd_C"/>
</dbReference>
<dbReference type="Gene3D" id="3.40.50.12780">
    <property type="entry name" value="N-terminal domain of ligase-like"/>
    <property type="match status" value="1"/>
</dbReference>
<dbReference type="NCBIfam" id="TIGR01733">
    <property type="entry name" value="AA-adenyl-dom"/>
    <property type="match status" value="1"/>
</dbReference>
<organism evidence="3 4">
    <name type="scientific">Dimargaris cristalligena</name>
    <dbReference type="NCBI Taxonomy" id="215637"/>
    <lineage>
        <taxon>Eukaryota</taxon>
        <taxon>Fungi</taxon>
        <taxon>Fungi incertae sedis</taxon>
        <taxon>Zoopagomycota</taxon>
        <taxon>Kickxellomycotina</taxon>
        <taxon>Dimargaritomycetes</taxon>
        <taxon>Dimargaritales</taxon>
        <taxon>Dimargaritaceae</taxon>
        <taxon>Dimargaris</taxon>
    </lineage>
</organism>
<dbReference type="InterPro" id="IPR000873">
    <property type="entry name" value="AMP-dep_synth/lig_dom"/>
</dbReference>
<dbReference type="PANTHER" id="PTHR45527">
    <property type="entry name" value="NONRIBOSOMAL PEPTIDE SYNTHETASE"/>
    <property type="match status" value="1"/>
</dbReference>
<accession>A0A4Q0A2Z7</accession>
<evidence type="ECO:0000259" key="2">
    <source>
        <dbReference type="Pfam" id="PF13193"/>
    </source>
</evidence>
<evidence type="ECO:0000259" key="1">
    <source>
        <dbReference type="Pfam" id="PF00501"/>
    </source>
</evidence>
<dbReference type="CDD" id="cd05930">
    <property type="entry name" value="A_NRPS"/>
    <property type="match status" value="1"/>
</dbReference>
<dbReference type="EMBL" id="ML002260">
    <property type="protein sequence ID" value="RKP39580.1"/>
    <property type="molecule type" value="Genomic_DNA"/>
</dbReference>
<keyword evidence="4" id="KW-1185">Reference proteome</keyword>
<proteinExistence type="predicted"/>
<dbReference type="PROSITE" id="PS00455">
    <property type="entry name" value="AMP_BINDING"/>
    <property type="match status" value="1"/>
</dbReference>
<dbReference type="Gene3D" id="3.30.300.30">
    <property type="match status" value="1"/>
</dbReference>